<evidence type="ECO:0000256" key="1">
    <source>
        <dbReference type="ARBA" id="ARBA00010641"/>
    </source>
</evidence>
<sequence>MQAVFEAQTIELESHHVFAVDLSAEEGDAQDDDLQAEEPQDHREQDQHAGTAAQTQAEPAPQAVQIDVVALYTQHRTHLQRFVQRYVGSHEDAEDVVQNTFIEAMKCAHRFSGLSKPSTWLFGIALNLARNQVRRNTADRYEMVDENFMEQLVDASADPAMAYELRQIAQKVDDLLSELSPQIRNTFEAVLDGDATYEEAAQQLSIPIGTVRSRVSRVRAAVRNEYGNSPVSSRHSSSSTPNSSRR</sequence>
<dbReference type="InterPro" id="IPR000838">
    <property type="entry name" value="RNA_pol_sigma70_ECF_CS"/>
</dbReference>
<dbReference type="InterPro" id="IPR013325">
    <property type="entry name" value="RNA_pol_sigma_r2"/>
</dbReference>
<evidence type="ECO:0000259" key="8">
    <source>
        <dbReference type="Pfam" id="PF04542"/>
    </source>
</evidence>
<dbReference type="PANTHER" id="PTHR43133:SF8">
    <property type="entry name" value="RNA POLYMERASE SIGMA FACTOR HI_1459-RELATED"/>
    <property type="match status" value="1"/>
</dbReference>
<dbReference type="Pfam" id="PF04542">
    <property type="entry name" value="Sigma70_r2"/>
    <property type="match status" value="1"/>
</dbReference>
<dbReference type="Proteomes" id="UP001617427">
    <property type="component" value="Unassembled WGS sequence"/>
</dbReference>
<dbReference type="InterPro" id="IPR036388">
    <property type="entry name" value="WH-like_DNA-bd_sf"/>
</dbReference>
<dbReference type="EMBL" id="JBIUZV010000001">
    <property type="protein sequence ID" value="MFJ3044637.1"/>
    <property type="molecule type" value="Genomic_DNA"/>
</dbReference>
<dbReference type="InterPro" id="IPR007627">
    <property type="entry name" value="RNA_pol_sigma70_r2"/>
</dbReference>
<accession>A0ABW8ET53</accession>
<evidence type="ECO:0000256" key="3">
    <source>
        <dbReference type="ARBA" id="ARBA00023082"/>
    </source>
</evidence>
<feature type="compositionally biased region" description="Low complexity" evidence="7">
    <location>
        <begin position="49"/>
        <end position="61"/>
    </location>
</feature>
<dbReference type="SUPFAM" id="SSF88659">
    <property type="entry name" value="Sigma3 and sigma4 domains of RNA polymerase sigma factors"/>
    <property type="match status" value="1"/>
</dbReference>
<evidence type="ECO:0000256" key="6">
    <source>
        <dbReference type="RuleBase" id="RU000716"/>
    </source>
</evidence>
<keyword evidence="4 6" id="KW-0238">DNA-binding</keyword>
<keyword evidence="11" id="KW-1185">Reference proteome</keyword>
<dbReference type="PANTHER" id="PTHR43133">
    <property type="entry name" value="RNA POLYMERASE ECF-TYPE SIGMA FACTO"/>
    <property type="match status" value="1"/>
</dbReference>
<dbReference type="Gene3D" id="1.10.1740.10">
    <property type="match status" value="1"/>
</dbReference>
<comment type="caution">
    <text evidence="10">The sequence shown here is derived from an EMBL/GenBank/DDBJ whole genome shotgun (WGS) entry which is preliminary data.</text>
</comment>
<evidence type="ECO:0000256" key="7">
    <source>
        <dbReference type="SAM" id="MobiDB-lite"/>
    </source>
</evidence>
<keyword evidence="3 6" id="KW-0731">Sigma factor</keyword>
<dbReference type="InterPro" id="IPR013324">
    <property type="entry name" value="RNA_pol_sigma_r3/r4-like"/>
</dbReference>
<name>A0ABW8ET53_9BURK</name>
<dbReference type="RefSeq" id="WP_402698158.1">
    <property type="nucleotide sequence ID" value="NZ_JBIUZV010000001.1"/>
</dbReference>
<evidence type="ECO:0000256" key="4">
    <source>
        <dbReference type="ARBA" id="ARBA00023125"/>
    </source>
</evidence>
<feature type="domain" description="RNA polymerase sigma-70 region 2" evidence="8">
    <location>
        <begin position="71"/>
        <end position="137"/>
    </location>
</feature>
<dbReference type="Gene3D" id="1.10.10.10">
    <property type="entry name" value="Winged helix-like DNA-binding domain superfamily/Winged helix DNA-binding domain"/>
    <property type="match status" value="1"/>
</dbReference>
<feature type="compositionally biased region" description="Acidic residues" evidence="7">
    <location>
        <begin position="28"/>
        <end position="38"/>
    </location>
</feature>
<comment type="similarity">
    <text evidence="1 6">Belongs to the sigma-70 factor family. ECF subfamily.</text>
</comment>
<evidence type="ECO:0000259" key="9">
    <source>
        <dbReference type="Pfam" id="PF08281"/>
    </source>
</evidence>
<feature type="region of interest" description="Disordered" evidence="7">
    <location>
        <begin position="28"/>
        <end position="61"/>
    </location>
</feature>
<organism evidence="10 11">
    <name type="scientific">Herbaspirillum chlorophenolicum</name>
    <dbReference type="NCBI Taxonomy" id="211589"/>
    <lineage>
        <taxon>Bacteria</taxon>
        <taxon>Pseudomonadati</taxon>
        <taxon>Pseudomonadota</taxon>
        <taxon>Betaproteobacteria</taxon>
        <taxon>Burkholderiales</taxon>
        <taxon>Oxalobacteraceae</taxon>
        <taxon>Herbaspirillum</taxon>
    </lineage>
</organism>
<evidence type="ECO:0000256" key="5">
    <source>
        <dbReference type="ARBA" id="ARBA00023163"/>
    </source>
</evidence>
<keyword evidence="2 6" id="KW-0805">Transcription regulation</keyword>
<dbReference type="InterPro" id="IPR039425">
    <property type="entry name" value="RNA_pol_sigma-70-like"/>
</dbReference>
<reference evidence="10 11" key="1">
    <citation type="submission" date="2024-10" db="EMBL/GenBank/DDBJ databases">
        <title>The Natural Products Discovery Center: Release of the First 8490 Sequenced Strains for Exploring Actinobacteria Biosynthetic Diversity.</title>
        <authorList>
            <person name="Kalkreuter E."/>
            <person name="Kautsar S.A."/>
            <person name="Yang D."/>
            <person name="Bader C.D."/>
            <person name="Teijaro C.N."/>
            <person name="Fluegel L."/>
            <person name="Davis C.M."/>
            <person name="Simpson J.R."/>
            <person name="Lauterbach L."/>
            <person name="Steele A.D."/>
            <person name="Gui C."/>
            <person name="Meng S."/>
            <person name="Li G."/>
            <person name="Viehrig K."/>
            <person name="Ye F."/>
            <person name="Su P."/>
            <person name="Kiefer A.F."/>
            <person name="Nichols A."/>
            <person name="Cepeda A.J."/>
            <person name="Yan W."/>
            <person name="Fan B."/>
            <person name="Jiang Y."/>
            <person name="Adhikari A."/>
            <person name="Zheng C.-J."/>
            <person name="Schuster L."/>
            <person name="Cowan T.M."/>
            <person name="Smanski M.J."/>
            <person name="Chevrette M.G."/>
            <person name="De Carvalho L.P.S."/>
            <person name="Shen B."/>
        </authorList>
    </citation>
    <scope>NUCLEOTIDE SEQUENCE [LARGE SCALE GENOMIC DNA]</scope>
    <source>
        <strain evidence="10 11">NPDC087045</strain>
    </source>
</reference>
<feature type="domain" description="RNA polymerase sigma factor 70 region 4 type 2" evidence="9">
    <location>
        <begin position="170"/>
        <end position="221"/>
    </location>
</feature>
<dbReference type="InterPro" id="IPR014284">
    <property type="entry name" value="RNA_pol_sigma-70_dom"/>
</dbReference>
<feature type="region of interest" description="Disordered" evidence="7">
    <location>
        <begin position="226"/>
        <end position="246"/>
    </location>
</feature>
<dbReference type="SUPFAM" id="SSF88946">
    <property type="entry name" value="Sigma2 domain of RNA polymerase sigma factors"/>
    <property type="match status" value="1"/>
</dbReference>
<dbReference type="Pfam" id="PF08281">
    <property type="entry name" value="Sigma70_r4_2"/>
    <property type="match status" value="1"/>
</dbReference>
<gene>
    <name evidence="10" type="ORF">ACIPEN_02295</name>
</gene>
<dbReference type="NCBIfam" id="TIGR02937">
    <property type="entry name" value="sigma70-ECF"/>
    <property type="match status" value="1"/>
</dbReference>
<dbReference type="InterPro" id="IPR013249">
    <property type="entry name" value="RNA_pol_sigma70_r4_t2"/>
</dbReference>
<evidence type="ECO:0000256" key="2">
    <source>
        <dbReference type="ARBA" id="ARBA00023015"/>
    </source>
</evidence>
<protein>
    <recommendedName>
        <fullName evidence="6">RNA polymerase sigma factor</fullName>
    </recommendedName>
</protein>
<evidence type="ECO:0000313" key="10">
    <source>
        <dbReference type="EMBL" id="MFJ3044637.1"/>
    </source>
</evidence>
<keyword evidence="5 6" id="KW-0804">Transcription</keyword>
<evidence type="ECO:0000313" key="11">
    <source>
        <dbReference type="Proteomes" id="UP001617427"/>
    </source>
</evidence>
<proteinExistence type="inferred from homology"/>
<dbReference type="PROSITE" id="PS01063">
    <property type="entry name" value="SIGMA70_ECF"/>
    <property type="match status" value="1"/>
</dbReference>